<gene>
    <name evidence="1" type="ORF">HSBAA_30240</name>
</gene>
<dbReference type="Proteomes" id="UP000320231">
    <property type="component" value="Chromosome"/>
</dbReference>
<proteinExistence type="predicted"/>
<dbReference type="AlphaFoldDB" id="A0A455UBP1"/>
<accession>A0A455UBP1</accession>
<evidence type="ECO:0000313" key="2">
    <source>
        <dbReference type="Proteomes" id="UP000320231"/>
    </source>
</evidence>
<organism evidence="1 2">
    <name type="scientific">Vreelandella sulfidaeris</name>
    <dbReference type="NCBI Taxonomy" id="115553"/>
    <lineage>
        <taxon>Bacteria</taxon>
        <taxon>Pseudomonadati</taxon>
        <taxon>Pseudomonadota</taxon>
        <taxon>Gammaproteobacteria</taxon>
        <taxon>Oceanospirillales</taxon>
        <taxon>Halomonadaceae</taxon>
        <taxon>Vreelandella</taxon>
    </lineage>
</organism>
<dbReference type="KEGG" id="hsr:HSBAA_30240"/>
<dbReference type="EMBL" id="AP019514">
    <property type="protein sequence ID" value="BBI61718.1"/>
    <property type="molecule type" value="Genomic_DNA"/>
</dbReference>
<reference evidence="1 2" key="1">
    <citation type="journal article" date="2019" name="Microbiol. Resour. Announc.">
        <title>Complete Genome Sequence of Halomonas sulfidaeris Strain Esulfide1 Isolated from a Metal Sulfide Rock at a Depth of 2,200 Meters, Obtained Using Nanopore Sequencing.</title>
        <authorList>
            <person name="Saito M."/>
            <person name="Nishigata A."/>
            <person name="Galipon J."/>
            <person name="Arakawa K."/>
        </authorList>
    </citation>
    <scope>NUCLEOTIDE SEQUENCE [LARGE SCALE GENOMIC DNA]</scope>
    <source>
        <strain evidence="1 2">ATCC BAA-803</strain>
    </source>
</reference>
<name>A0A455UBP1_9GAMM</name>
<sequence>MTLRTQQQETQTMNLAPHRAEDVMIGEPVQTQKWLKLFFEEKALQSRLYEVQAADGVHLIGTETVIELIHQAPPNEQLTVMNVLTQIDFHNGNVHHFLNHLAACYVRTMAAFD</sequence>
<evidence type="ECO:0000313" key="1">
    <source>
        <dbReference type="EMBL" id="BBI61718.1"/>
    </source>
</evidence>
<protein>
    <submittedName>
        <fullName evidence="1">Uncharacterized protein</fullName>
    </submittedName>
</protein>